<dbReference type="CDD" id="cd01644">
    <property type="entry name" value="RT_pepA17"/>
    <property type="match status" value="1"/>
</dbReference>
<dbReference type="InterPro" id="IPR043502">
    <property type="entry name" value="DNA/RNA_pol_sf"/>
</dbReference>
<dbReference type="InterPro" id="IPR036397">
    <property type="entry name" value="RNaseH_sf"/>
</dbReference>
<keyword evidence="3" id="KW-1185">Reference proteome</keyword>
<accession>A0ABD0R876</accession>
<dbReference type="Pfam" id="PF05380">
    <property type="entry name" value="Peptidase_A17"/>
    <property type="match status" value="1"/>
</dbReference>
<gene>
    <name evidence="2" type="ORF">M9458_008158</name>
</gene>
<reference evidence="2 3" key="1">
    <citation type="submission" date="2024-05" db="EMBL/GenBank/DDBJ databases">
        <title>Genome sequencing and assembly of Indian major carp, Cirrhinus mrigala (Hamilton, 1822).</title>
        <authorList>
            <person name="Mohindra V."/>
            <person name="Chowdhury L.M."/>
            <person name="Lal K."/>
            <person name="Jena J.K."/>
        </authorList>
    </citation>
    <scope>NUCLEOTIDE SEQUENCE [LARGE SCALE GENOMIC DNA]</scope>
    <source>
        <strain evidence="2">CM1030</strain>
        <tissue evidence="2">Blood</tissue>
    </source>
</reference>
<dbReference type="Gene3D" id="3.10.10.10">
    <property type="entry name" value="HIV Type 1 Reverse Transcriptase, subunit A, domain 1"/>
    <property type="match status" value="1"/>
</dbReference>
<dbReference type="InterPro" id="IPR040676">
    <property type="entry name" value="DUF5641"/>
</dbReference>
<name>A0ABD0R876_CIRMR</name>
<evidence type="ECO:0000313" key="3">
    <source>
        <dbReference type="Proteomes" id="UP001529510"/>
    </source>
</evidence>
<comment type="caution">
    <text evidence="2">The sequence shown here is derived from an EMBL/GenBank/DDBJ whole genome shotgun (WGS) entry which is preliminary data.</text>
</comment>
<dbReference type="AlphaFoldDB" id="A0ABD0R876"/>
<dbReference type="Proteomes" id="UP001529510">
    <property type="component" value="Unassembled WGS sequence"/>
</dbReference>
<organism evidence="2 3">
    <name type="scientific">Cirrhinus mrigala</name>
    <name type="common">Mrigala</name>
    <dbReference type="NCBI Taxonomy" id="683832"/>
    <lineage>
        <taxon>Eukaryota</taxon>
        <taxon>Metazoa</taxon>
        <taxon>Chordata</taxon>
        <taxon>Craniata</taxon>
        <taxon>Vertebrata</taxon>
        <taxon>Euteleostomi</taxon>
        <taxon>Actinopterygii</taxon>
        <taxon>Neopterygii</taxon>
        <taxon>Teleostei</taxon>
        <taxon>Ostariophysi</taxon>
        <taxon>Cypriniformes</taxon>
        <taxon>Cyprinidae</taxon>
        <taxon>Labeoninae</taxon>
        <taxon>Labeonini</taxon>
        <taxon>Cirrhinus</taxon>
    </lineage>
</organism>
<protein>
    <recommendedName>
        <fullName evidence="1">Integrase catalytic domain-containing protein</fullName>
    </recommendedName>
</protein>
<dbReference type="Pfam" id="PF18701">
    <property type="entry name" value="DUF5641"/>
    <property type="match status" value="1"/>
</dbReference>
<dbReference type="InterPro" id="IPR001584">
    <property type="entry name" value="Integrase_cat-core"/>
</dbReference>
<evidence type="ECO:0000313" key="2">
    <source>
        <dbReference type="EMBL" id="KAL0194586.1"/>
    </source>
</evidence>
<dbReference type="GO" id="GO:0006259">
    <property type="term" value="P:DNA metabolic process"/>
    <property type="evidence" value="ECO:0007669"/>
    <property type="project" value="UniProtKB-ARBA"/>
</dbReference>
<dbReference type="PROSITE" id="PS50994">
    <property type="entry name" value="INTEGRASE"/>
    <property type="match status" value="1"/>
</dbReference>
<dbReference type="PANTHER" id="PTHR47331:SF5">
    <property type="entry name" value="RIBONUCLEASE H"/>
    <property type="match status" value="1"/>
</dbReference>
<proteinExistence type="predicted"/>
<dbReference type="InterPro" id="IPR008042">
    <property type="entry name" value="Retrotrans_Pao"/>
</dbReference>
<dbReference type="SUPFAM" id="SSF56672">
    <property type="entry name" value="DNA/RNA polymerases"/>
    <property type="match status" value="1"/>
</dbReference>
<dbReference type="Gene3D" id="3.30.70.270">
    <property type="match status" value="1"/>
</dbReference>
<dbReference type="PANTHER" id="PTHR47331">
    <property type="entry name" value="PHD-TYPE DOMAIN-CONTAINING PROTEIN"/>
    <property type="match status" value="1"/>
</dbReference>
<evidence type="ECO:0000259" key="1">
    <source>
        <dbReference type="PROSITE" id="PS50994"/>
    </source>
</evidence>
<dbReference type="SUPFAM" id="SSF53098">
    <property type="entry name" value="Ribonuclease H-like"/>
    <property type="match status" value="1"/>
</dbReference>
<feature type="domain" description="Integrase catalytic" evidence="1">
    <location>
        <begin position="837"/>
        <end position="1032"/>
    </location>
</feature>
<sequence>GMDPQDQQVLAMWPQPSCIQMHTEGSLHDLNEQAVNTSETELKKNSCLVAAVETILLHTAAQQLNLKGQPEDLILRTVRQDQQILHGVAVSFTVLPVSHTHKKYLIQRAFTAERLGLAKHTYPVASSQKRYRHLAGLPLQQMDRISHISSRLLNHSQNPPGMDASRSTHQCFFTSVLPNTDLFAHVERLWQMDVIPYRSDRVVTRSKLDQEAISLLQEKTVRVEVQGTMRYATPLLRMRSMPRLTMPKEAVLPQLRSNPEQASAYQTEISRLKEAGYVAKLDPREVDSSTESWYIPHHIVQHNNKNRVVYNCSFQFEGHSLNELLLPGPTLGPSLLVVLLCFRENPVAISSDIRGMFHQVRLLPGDMPLLRFLWRDLMPERPPNVYQWQVLPFGTTCSPCCAMYALQRQVMDHSQPGDQLREVIERSFYVDNCLRSLHSPQEAKELVNQLCALLATGGFELRQWASNGPSAITHLPAESRSSTCDLWLSQGQQDVHESTLGLQWHCQSDTLRYKHRAKHSSPATMHQIYRVLASQYDPLGYLIPYITRAKILVQRLWDKKHDWDDPQLPKDLLTSWHEWEKELSGLEETSLPRCYSRSQKDHPSCKYDVHVFCDASEQAYGSVAYLRIKHEEGQVEVAFITSRSRVAPRKQQSIPCLELCAALSGSQLSHLLTTELTIPINSTILWSDFTTVLMWLTSSSCRYKVFVGTRVAEIQEMTASAVWRYVRSSDNPADDITRGKSIRDLSEESRFPQIVGLSSLPLPFDEPSCKLRQSSFSGLVTTTTPLVKLQHYDMLAEYLNAYGQELHGAAYTSSADLQRDIQQAVLRQATVRYWKQMLYIQLNQKDVLDFESVQSVGSGEDAHKQRYFCPAFYSTDMDCFGPYLVKIGRRNEKSIDFDSFLMALRRFIGRRGKPYELLCDQGTNFKGGERELDDAFTTLQDELKSHLANQQIKFIYNPPSAPLFGGCWEREIRSIKAAFGVTIGAQTVTEEVLRTVLIEVEGILNSKPLGYTSSDVADLDPITPYCFLIGHRDVSLPQVIYQESEMLSRRRWRHSQLLAEHFWKHFLKHYLPDLQARQKWKTEKRTLEIGDVVLIIDPQLPRALWCSPVQMTSKGRPTRELRLRQEIDLLIDEQIQFLNSGAASRMILTNQSVQHGSVVTSGGRARSQVRETQHM</sequence>
<dbReference type="InterPro" id="IPR043128">
    <property type="entry name" value="Rev_trsase/Diguanyl_cyclase"/>
</dbReference>
<feature type="non-terminal residue" evidence="2">
    <location>
        <position position="1"/>
    </location>
</feature>
<dbReference type="EMBL" id="JAMKFB020000004">
    <property type="protein sequence ID" value="KAL0194586.1"/>
    <property type="molecule type" value="Genomic_DNA"/>
</dbReference>
<dbReference type="Gene3D" id="3.30.420.10">
    <property type="entry name" value="Ribonuclease H-like superfamily/Ribonuclease H"/>
    <property type="match status" value="1"/>
</dbReference>
<dbReference type="InterPro" id="IPR012337">
    <property type="entry name" value="RNaseH-like_sf"/>
</dbReference>